<dbReference type="GeneID" id="54490415"/>
<evidence type="ECO:0000313" key="3">
    <source>
        <dbReference type="EMBL" id="KAF2759976.1"/>
    </source>
</evidence>
<feature type="compositionally biased region" description="Polar residues" evidence="1">
    <location>
        <begin position="896"/>
        <end position="912"/>
    </location>
</feature>
<name>A0A6A6WDQ3_9PEZI</name>
<feature type="region of interest" description="Disordered" evidence="1">
    <location>
        <begin position="896"/>
        <end position="917"/>
    </location>
</feature>
<keyword evidence="4" id="KW-1185">Reference proteome</keyword>
<dbReference type="InterPro" id="IPR052895">
    <property type="entry name" value="HetReg/Transcr_Mod"/>
</dbReference>
<dbReference type="Pfam" id="PF06985">
    <property type="entry name" value="HET"/>
    <property type="match status" value="1"/>
</dbReference>
<dbReference type="Proteomes" id="UP000799437">
    <property type="component" value="Unassembled WGS sequence"/>
</dbReference>
<protein>
    <recommendedName>
        <fullName evidence="2">Heterokaryon incompatibility domain-containing protein</fullName>
    </recommendedName>
</protein>
<reference evidence="3" key="1">
    <citation type="journal article" date="2020" name="Stud. Mycol.">
        <title>101 Dothideomycetes genomes: a test case for predicting lifestyles and emergence of pathogens.</title>
        <authorList>
            <person name="Haridas S."/>
            <person name="Albert R."/>
            <person name="Binder M."/>
            <person name="Bloem J."/>
            <person name="Labutti K."/>
            <person name="Salamov A."/>
            <person name="Andreopoulos B."/>
            <person name="Baker S."/>
            <person name="Barry K."/>
            <person name="Bills G."/>
            <person name="Bluhm B."/>
            <person name="Cannon C."/>
            <person name="Castanera R."/>
            <person name="Culley D."/>
            <person name="Daum C."/>
            <person name="Ezra D."/>
            <person name="Gonzalez J."/>
            <person name="Henrissat B."/>
            <person name="Kuo A."/>
            <person name="Liang C."/>
            <person name="Lipzen A."/>
            <person name="Lutzoni F."/>
            <person name="Magnuson J."/>
            <person name="Mondo S."/>
            <person name="Nolan M."/>
            <person name="Ohm R."/>
            <person name="Pangilinan J."/>
            <person name="Park H.-J."/>
            <person name="Ramirez L."/>
            <person name="Alfaro M."/>
            <person name="Sun H."/>
            <person name="Tritt A."/>
            <person name="Yoshinaga Y."/>
            <person name="Zwiers L.-H."/>
            <person name="Turgeon B."/>
            <person name="Goodwin S."/>
            <person name="Spatafora J."/>
            <person name="Crous P."/>
            <person name="Grigoriev I."/>
        </authorList>
    </citation>
    <scope>NUCLEOTIDE SEQUENCE</scope>
    <source>
        <strain evidence="3">CBS 121739</strain>
    </source>
</reference>
<dbReference type="PANTHER" id="PTHR24148">
    <property type="entry name" value="ANKYRIN REPEAT DOMAIN-CONTAINING PROTEIN 39 HOMOLOG-RELATED"/>
    <property type="match status" value="1"/>
</dbReference>
<dbReference type="InterPro" id="IPR010730">
    <property type="entry name" value="HET"/>
</dbReference>
<dbReference type="RefSeq" id="XP_033602427.1">
    <property type="nucleotide sequence ID" value="XM_033749361.1"/>
</dbReference>
<sequence>MATVLPLRLLSLANGEFSVIDPRASMISEFDIVSYTWGDLVEPYMCGIPGVTWKIPLRPEKLAAIMRLLGSISSETRYLWCDCVCLNQDDMDEKAVEIPRMFDYYKSARKCHILLDIPLVWNPQEIVDNLKFLDHVLAHMGGAALASEARLTPNVINRLAQWAGRTDFPLEKSIMRSAAVDMGVLNCYAACIHHVKSLFDNDYFSRVWTFQEMILGKNIILWANNSERMDYIGQLETWMDLATDSRDKAHKLFRWIDECRVVNTGSVNAILRIIAEDELDLESLKTQVRGIGGARADIITGGAIWWQDNFKGIMNIFSAISLSPRKCREKADIFRGLLGIFCGLFSADEVKRDLSGEDLDMISFNFFKQLSHKTGVAWTKLAVSSRERGEWDWIPVVENHNDVMTTDCFAGVIELGRLKPKGLAKAIADTGIKGSPRTYMKLRLEKQEGPFQFYFKGCNCGKSVKKSFFKSEPIPTNDQPRDVVKDETGRVLVQSATILATLMSPGYDVVEYRRKLLKTFQPHWNVSDPSAKPPNWIDRCVSGTPWENPDLRFLRTHNMSMNYRMLDIDTASCGSRLANESTAKISCEVHINCGCIIIAPFPYIFQAISAVQGSFLGQLNASIDNDDRIILKDGVGLIQVGDVGKTFHLVAFSGDNDAHRSYASSCRSTKADKAVVPNQMPMWPTGRAFVREDFSHGLTDGLRDYGYVPTGGSGNLLICRNTPIDQYRVIGVCIDEYIHHEKQRREYSLGIAVYPYLNPNIDETMTGMLQCTHVYDNRLNQNYLVKANRPENLVIELRPLRTFWVRSELATGFGYISYCYSAKQIFFEGKASLVESRKDSILVPSSWNVQLIDPSSSSLTDRPQTNAVSYYRIRVFFVTTEMGQLDLPRSVTSVQAPAKSRSSYPHNQSTNRPEFRPEHALYTSELLSYRPSGSRLLPVPQSTAPALC</sequence>
<dbReference type="OrthoDB" id="2157530at2759"/>
<gene>
    <name evidence="3" type="ORF">EJ05DRAFT_537160</name>
</gene>
<accession>A0A6A6WDQ3</accession>
<dbReference type="PANTHER" id="PTHR24148:SF64">
    <property type="entry name" value="HETEROKARYON INCOMPATIBILITY DOMAIN-CONTAINING PROTEIN"/>
    <property type="match status" value="1"/>
</dbReference>
<proteinExistence type="predicted"/>
<feature type="domain" description="Heterokaryon incompatibility" evidence="2">
    <location>
        <begin position="31"/>
        <end position="212"/>
    </location>
</feature>
<evidence type="ECO:0000313" key="4">
    <source>
        <dbReference type="Proteomes" id="UP000799437"/>
    </source>
</evidence>
<dbReference type="AlphaFoldDB" id="A0A6A6WDQ3"/>
<dbReference type="EMBL" id="ML996569">
    <property type="protein sequence ID" value="KAF2759976.1"/>
    <property type="molecule type" value="Genomic_DNA"/>
</dbReference>
<organism evidence="3 4">
    <name type="scientific">Pseudovirgaria hyperparasitica</name>
    <dbReference type="NCBI Taxonomy" id="470096"/>
    <lineage>
        <taxon>Eukaryota</taxon>
        <taxon>Fungi</taxon>
        <taxon>Dikarya</taxon>
        <taxon>Ascomycota</taxon>
        <taxon>Pezizomycotina</taxon>
        <taxon>Dothideomycetes</taxon>
        <taxon>Dothideomycetes incertae sedis</taxon>
        <taxon>Acrospermales</taxon>
        <taxon>Acrospermaceae</taxon>
        <taxon>Pseudovirgaria</taxon>
    </lineage>
</organism>
<evidence type="ECO:0000256" key="1">
    <source>
        <dbReference type="SAM" id="MobiDB-lite"/>
    </source>
</evidence>
<evidence type="ECO:0000259" key="2">
    <source>
        <dbReference type="Pfam" id="PF06985"/>
    </source>
</evidence>